<dbReference type="Proteomes" id="UP000188929">
    <property type="component" value="Unassembled WGS sequence"/>
</dbReference>
<feature type="transmembrane region" description="Helical" evidence="7">
    <location>
        <begin position="476"/>
        <end position="495"/>
    </location>
</feature>
<dbReference type="AlphaFoldDB" id="A0A1V2I6C2"/>
<dbReference type="InterPro" id="IPR050250">
    <property type="entry name" value="Macrolide_Exporter_MacB"/>
</dbReference>
<feature type="transmembrane region" description="Helical" evidence="7">
    <location>
        <begin position="781"/>
        <end position="811"/>
    </location>
</feature>
<feature type="transmembrane region" description="Helical" evidence="7">
    <location>
        <begin position="326"/>
        <end position="354"/>
    </location>
</feature>
<feature type="domain" description="ABC3 transporter permease C-terminal" evidence="8">
    <location>
        <begin position="740"/>
        <end position="858"/>
    </location>
</feature>
<feature type="transmembrane region" description="Helical" evidence="7">
    <location>
        <begin position="450"/>
        <end position="469"/>
    </location>
</feature>
<keyword evidence="10" id="KW-1185">Reference proteome</keyword>
<evidence type="ECO:0000256" key="2">
    <source>
        <dbReference type="ARBA" id="ARBA00022475"/>
    </source>
</evidence>
<dbReference type="GO" id="GO:0022857">
    <property type="term" value="F:transmembrane transporter activity"/>
    <property type="evidence" value="ECO:0007669"/>
    <property type="project" value="TreeGrafter"/>
</dbReference>
<dbReference type="Pfam" id="PF02687">
    <property type="entry name" value="FtsX"/>
    <property type="match status" value="2"/>
</dbReference>
<evidence type="ECO:0000256" key="4">
    <source>
        <dbReference type="ARBA" id="ARBA00022989"/>
    </source>
</evidence>
<feature type="transmembrane region" description="Helical" evidence="7">
    <location>
        <begin position="422"/>
        <end position="444"/>
    </location>
</feature>
<dbReference type="InterPro" id="IPR003838">
    <property type="entry name" value="ABC3_permease_C"/>
</dbReference>
<evidence type="ECO:0000313" key="9">
    <source>
        <dbReference type="EMBL" id="ONH26993.1"/>
    </source>
</evidence>
<comment type="caution">
    <text evidence="9">The sequence shown here is derived from an EMBL/GenBank/DDBJ whole genome shotgun (WGS) entry which is preliminary data.</text>
</comment>
<feature type="transmembrane region" description="Helical" evidence="7">
    <location>
        <begin position="831"/>
        <end position="854"/>
    </location>
</feature>
<accession>A0A1V2I6C2</accession>
<dbReference type="PANTHER" id="PTHR30572">
    <property type="entry name" value="MEMBRANE COMPONENT OF TRANSPORTER-RELATED"/>
    <property type="match status" value="1"/>
</dbReference>
<keyword evidence="4 7" id="KW-1133">Transmembrane helix</keyword>
<feature type="transmembrane region" description="Helical" evidence="7">
    <location>
        <begin position="278"/>
        <end position="305"/>
    </location>
</feature>
<evidence type="ECO:0000256" key="1">
    <source>
        <dbReference type="ARBA" id="ARBA00004651"/>
    </source>
</evidence>
<sequence length="866" mass="87386">MTGLVWHIVRARMSSLLGTFLALALGVALLAAMTLTLVSTVGGSGRAPRWYTAPDVVVAGAGKVSITSGSGEDRETSSTRTIRTRALPAGLADRLQAALGGEAAVVVDVAGYAAADGAPGDTVHPWSAAALHPYSWVAGGAPRAAGDVVLSAPTGHRPGDRVTVATAHGTRVFTVSGVLRTDAPGAFYATDPVAMELADGRVTAVALAVRPATTGAGTSTSTGGAAGDPARPRDAAALAAAARAVIHDARADDGSVRVLTGNSRRAGEPDPDGERRTVAIALLGTTTGLGGFVSVFVVAGTFAYAVAARRREFGLLRAAGATPRQVFRLVLGEALAVGLLASLSGVLLGTLLAPAFAEVLVRTGFAPSDFTAHFVFWAVTPAFGTGLLVALGGAWAAAWRAGRIRPVEALREAAVDRRAMTVGRTVIGLLAFGGSVPLIAVLMVSPSASAVALIIVAAMLLIVGFALFAPLIIPPLAWLLTAPLAASPGAVGLLARHGARGAVRRTAATAAPILVTLGIAGATLTGFGTLQAATDSAARDQITADALVVPAVGAGLPDAAVQALRAVPGVRAAVPVGDASVYVRDDEDLEPWAARYATGADLAGMLDIPVTAGRLADLTGTDTVAVPAGSRWKLGERAELWLADSTPARPRVVAVLDRRLDLDETFLLPAALRTGHEPALATVVYLRLTPEAARSAADRAGVAAAVATATGGVGKTVGTDEYLSAANAEQARANRQASVVVLGMALVYTAIAIANTLVMATRDRTREFATVRLAGATRRQVLAVVGTEAVVVTGVGAALAAAVTGITAWGAQYGLADLAPSVPIVIPWGPLGAIAATCLAIALLASVIPASLLLRRDPADLAAVQE</sequence>
<evidence type="ECO:0000256" key="3">
    <source>
        <dbReference type="ARBA" id="ARBA00022692"/>
    </source>
</evidence>
<proteinExistence type="inferred from homology"/>
<organism evidence="9 10">
    <name type="scientific">Pseudofrankia asymbiotica</name>
    <dbReference type="NCBI Taxonomy" id="1834516"/>
    <lineage>
        <taxon>Bacteria</taxon>
        <taxon>Bacillati</taxon>
        <taxon>Actinomycetota</taxon>
        <taxon>Actinomycetes</taxon>
        <taxon>Frankiales</taxon>
        <taxon>Frankiaceae</taxon>
        <taxon>Pseudofrankia</taxon>
    </lineage>
</organism>
<dbReference type="GO" id="GO:0005886">
    <property type="term" value="C:plasma membrane"/>
    <property type="evidence" value="ECO:0007669"/>
    <property type="project" value="UniProtKB-SubCell"/>
</dbReference>
<dbReference type="OrthoDB" id="3223244at2"/>
<dbReference type="RefSeq" id="WP_076819318.1">
    <property type="nucleotide sequence ID" value="NZ_MOMC01000048.1"/>
</dbReference>
<evidence type="ECO:0000259" key="8">
    <source>
        <dbReference type="Pfam" id="PF02687"/>
    </source>
</evidence>
<keyword evidence="2" id="KW-1003">Cell membrane</keyword>
<evidence type="ECO:0000256" key="7">
    <source>
        <dbReference type="SAM" id="Phobius"/>
    </source>
</evidence>
<feature type="transmembrane region" description="Helical" evidence="7">
    <location>
        <begin position="739"/>
        <end position="760"/>
    </location>
</feature>
<feature type="transmembrane region" description="Helical" evidence="7">
    <location>
        <begin position="374"/>
        <end position="401"/>
    </location>
</feature>
<evidence type="ECO:0000313" key="10">
    <source>
        <dbReference type="Proteomes" id="UP000188929"/>
    </source>
</evidence>
<keyword evidence="5 7" id="KW-0472">Membrane</keyword>
<evidence type="ECO:0000256" key="5">
    <source>
        <dbReference type="ARBA" id="ARBA00023136"/>
    </source>
</evidence>
<dbReference type="PANTHER" id="PTHR30572:SF4">
    <property type="entry name" value="ABC TRANSPORTER PERMEASE YTRF"/>
    <property type="match status" value="1"/>
</dbReference>
<keyword evidence="3 7" id="KW-0812">Transmembrane</keyword>
<comment type="subcellular location">
    <subcellularLocation>
        <location evidence="1">Cell membrane</location>
        <topology evidence="1">Multi-pass membrane protein</topology>
    </subcellularLocation>
</comment>
<feature type="domain" description="ABC3 transporter permease C-terminal" evidence="8">
    <location>
        <begin position="291"/>
        <end position="404"/>
    </location>
</feature>
<evidence type="ECO:0000256" key="6">
    <source>
        <dbReference type="ARBA" id="ARBA00038076"/>
    </source>
</evidence>
<comment type="similarity">
    <text evidence="6">Belongs to the ABC-4 integral membrane protein family.</text>
</comment>
<reference evidence="10" key="1">
    <citation type="submission" date="2016-10" db="EMBL/GenBank/DDBJ databases">
        <title>Frankia sp. NRRL B-16386 Genome sequencing.</title>
        <authorList>
            <person name="Ghodhbane-Gtari F."/>
            <person name="Swanson E."/>
            <person name="Gueddou A."/>
            <person name="Hezbri K."/>
            <person name="Ktari K."/>
            <person name="Nouioui I."/>
            <person name="Morris K."/>
            <person name="Simpson S."/>
            <person name="Abebe-Akele F."/>
            <person name="Thomas K."/>
            <person name="Gtari M."/>
            <person name="Tisa L.S."/>
        </authorList>
    </citation>
    <scope>NUCLEOTIDE SEQUENCE [LARGE SCALE GENOMIC DNA]</scope>
    <source>
        <strain evidence="10">NRRL B-16386</strain>
    </source>
</reference>
<dbReference type="STRING" id="1834516.BL253_23385"/>
<gene>
    <name evidence="9" type="ORF">BL253_23385</name>
</gene>
<name>A0A1V2I6C2_9ACTN</name>
<dbReference type="EMBL" id="MOMC01000048">
    <property type="protein sequence ID" value="ONH26993.1"/>
    <property type="molecule type" value="Genomic_DNA"/>
</dbReference>
<protein>
    <recommendedName>
        <fullName evidence="8">ABC3 transporter permease C-terminal domain-containing protein</fullName>
    </recommendedName>
</protein>